<evidence type="ECO:0000256" key="1">
    <source>
        <dbReference type="SAM" id="SignalP"/>
    </source>
</evidence>
<organism evidence="2 3">
    <name type="scientific">Schizothecium vesticola</name>
    <dbReference type="NCBI Taxonomy" id="314040"/>
    <lineage>
        <taxon>Eukaryota</taxon>
        <taxon>Fungi</taxon>
        <taxon>Dikarya</taxon>
        <taxon>Ascomycota</taxon>
        <taxon>Pezizomycotina</taxon>
        <taxon>Sordariomycetes</taxon>
        <taxon>Sordariomycetidae</taxon>
        <taxon>Sordariales</taxon>
        <taxon>Schizotheciaceae</taxon>
        <taxon>Schizothecium</taxon>
    </lineage>
</organism>
<dbReference type="EMBL" id="JAUKUD010000005">
    <property type="protein sequence ID" value="KAK0743067.1"/>
    <property type="molecule type" value="Genomic_DNA"/>
</dbReference>
<feature type="signal peptide" evidence="1">
    <location>
        <begin position="1"/>
        <end position="21"/>
    </location>
</feature>
<evidence type="ECO:0000313" key="3">
    <source>
        <dbReference type="Proteomes" id="UP001172155"/>
    </source>
</evidence>
<keyword evidence="1" id="KW-0732">Signal</keyword>
<evidence type="ECO:0000313" key="2">
    <source>
        <dbReference type="EMBL" id="KAK0743067.1"/>
    </source>
</evidence>
<name>A0AA40EPE8_9PEZI</name>
<keyword evidence="3" id="KW-1185">Reference proteome</keyword>
<dbReference type="AlphaFoldDB" id="A0AA40EPE8"/>
<feature type="chain" id="PRO_5041380511" description="Secreted protein" evidence="1">
    <location>
        <begin position="22"/>
        <end position="76"/>
    </location>
</feature>
<protein>
    <recommendedName>
        <fullName evidence="4">Secreted protein</fullName>
    </recommendedName>
</protein>
<sequence length="76" mass="8729">MLRLSRLILILVAIMALVIRSFQSPRLSESCFLSFCFEFGWGFIMSRPGRPTGVEKEGILEDCQILFVAHCQYIFP</sequence>
<evidence type="ECO:0008006" key="4">
    <source>
        <dbReference type="Google" id="ProtNLM"/>
    </source>
</evidence>
<gene>
    <name evidence="2" type="ORF">B0T18DRAFT_174841</name>
</gene>
<accession>A0AA40EPE8</accession>
<proteinExistence type="predicted"/>
<reference evidence="2" key="1">
    <citation type="submission" date="2023-06" db="EMBL/GenBank/DDBJ databases">
        <title>Genome-scale phylogeny and comparative genomics of the fungal order Sordariales.</title>
        <authorList>
            <consortium name="Lawrence Berkeley National Laboratory"/>
            <person name="Hensen N."/>
            <person name="Bonometti L."/>
            <person name="Westerberg I."/>
            <person name="Brannstrom I.O."/>
            <person name="Guillou S."/>
            <person name="Cros-Aarteil S."/>
            <person name="Calhoun S."/>
            <person name="Haridas S."/>
            <person name="Kuo A."/>
            <person name="Mondo S."/>
            <person name="Pangilinan J."/>
            <person name="Riley R."/>
            <person name="LaButti K."/>
            <person name="Andreopoulos B."/>
            <person name="Lipzen A."/>
            <person name="Chen C."/>
            <person name="Yanf M."/>
            <person name="Daum C."/>
            <person name="Ng V."/>
            <person name="Clum A."/>
            <person name="Steindorff A."/>
            <person name="Ohm R."/>
            <person name="Martin F."/>
            <person name="Silar P."/>
            <person name="Natvig D."/>
            <person name="Lalanne C."/>
            <person name="Gautier V."/>
            <person name="Ament-velasquez S.L."/>
            <person name="Kruys A."/>
            <person name="Hutchinson M.I."/>
            <person name="Powell A.J."/>
            <person name="Barry K."/>
            <person name="Miller A.N."/>
            <person name="Grigoriev I.V."/>
            <person name="Debuchy R."/>
            <person name="Gladieux P."/>
            <person name="Thoren M.H."/>
            <person name="Johannesson H."/>
        </authorList>
    </citation>
    <scope>NUCLEOTIDE SEQUENCE</scope>
    <source>
        <strain evidence="2">SMH3187-1</strain>
    </source>
</reference>
<comment type="caution">
    <text evidence="2">The sequence shown here is derived from an EMBL/GenBank/DDBJ whole genome shotgun (WGS) entry which is preliminary data.</text>
</comment>
<dbReference type="Proteomes" id="UP001172155">
    <property type="component" value="Unassembled WGS sequence"/>
</dbReference>